<reference evidence="2" key="1">
    <citation type="submission" date="2016-10" db="EMBL/GenBank/DDBJ databases">
        <authorList>
            <person name="Varghese N."/>
            <person name="Submissions S."/>
        </authorList>
    </citation>
    <scope>NUCLEOTIDE SEQUENCE [LARGE SCALE GENOMIC DNA]</scope>
    <source>
        <strain evidence="2">Z-7934</strain>
    </source>
</reference>
<dbReference type="STRING" id="69895.SAMN05192551_105113"/>
<evidence type="ECO:0000313" key="1">
    <source>
        <dbReference type="EMBL" id="SFI01179.1"/>
    </source>
</evidence>
<dbReference type="NCBIfam" id="NF038093">
    <property type="entry name" value="GrdX"/>
    <property type="match status" value="1"/>
</dbReference>
<dbReference type="RefSeq" id="WP_093372042.1">
    <property type="nucleotide sequence ID" value="NZ_FOQA01000005.1"/>
</dbReference>
<organism evidence="1 2">
    <name type="scientific">Tindallia magadiensis</name>
    <dbReference type="NCBI Taxonomy" id="69895"/>
    <lineage>
        <taxon>Bacteria</taxon>
        <taxon>Bacillati</taxon>
        <taxon>Bacillota</taxon>
        <taxon>Clostridia</taxon>
        <taxon>Peptostreptococcales</taxon>
        <taxon>Tindalliaceae</taxon>
        <taxon>Tindallia</taxon>
    </lineage>
</organism>
<dbReference type="OrthoDB" id="9815289at2"/>
<accession>A0A1I3EQF5</accession>
<dbReference type="AlphaFoldDB" id="A0A1I3EQF5"/>
<gene>
    <name evidence="1" type="ORF">SAMN05192551_105113</name>
</gene>
<keyword evidence="2" id="KW-1185">Reference proteome</keyword>
<name>A0A1I3EQF5_9FIRM</name>
<sequence>MVVSNNPMVKKELEGTQIPLLWVEGDYELVLTKVRDRVHAGHRIISHPLVGSIKPYETPYRTVVISDWADSLHMTSLQTLEQVFSLLNSFKGKDGKLNSLRTYRDEDLPDLQLIDLDLIKPVMDQGSKEKQDEIDEG</sequence>
<dbReference type="InterPro" id="IPR047735">
    <property type="entry name" value="GrdX-like"/>
</dbReference>
<proteinExistence type="predicted"/>
<evidence type="ECO:0000313" key="2">
    <source>
        <dbReference type="Proteomes" id="UP000199287"/>
    </source>
</evidence>
<dbReference type="Proteomes" id="UP000199287">
    <property type="component" value="Unassembled WGS sequence"/>
</dbReference>
<evidence type="ECO:0008006" key="3">
    <source>
        <dbReference type="Google" id="ProtNLM"/>
    </source>
</evidence>
<dbReference type="EMBL" id="FOQA01000005">
    <property type="protein sequence ID" value="SFI01179.1"/>
    <property type="molecule type" value="Genomic_DNA"/>
</dbReference>
<protein>
    <recommendedName>
        <fullName evidence="3">GrdX protein</fullName>
    </recommendedName>
</protein>